<dbReference type="InParanoid" id="A0A061F9I1"/>
<evidence type="ECO:0000256" key="2">
    <source>
        <dbReference type="ARBA" id="ARBA00022723"/>
    </source>
</evidence>
<dbReference type="FunFam" id="2.60.120.330:FF:000001">
    <property type="entry name" value="Protein SRG1"/>
    <property type="match status" value="1"/>
</dbReference>
<evidence type="ECO:0000259" key="5">
    <source>
        <dbReference type="PROSITE" id="PS51471"/>
    </source>
</evidence>
<dbReference type="PROSITE" id="PS51471">
    <property type="entry name" value="FE2OG_OXY"/>
    <property type="match status" value="2"/>
</dbReference>
<evidence type="ECO:0000313" key="6">
    <source>
        <dbReference type="EMBL" id="EOY13558.1"/>
    </source>
</evidence>
<dbReference type="InterPro" id="IPR005123">
    <property type="entry name" value="Oxoglu/Fe-dep_dioxygenase_dom"/>
</dbReference>
<keyword evidence="2" id="KW-0479">Metal-binding</keyword>
<dbReference type="Proteomes" id="UP000026915">
    <property type="component" value="Chromosome 7"/>
</dbReference>
<evidence type="ECO:0000256" key="3">
    <source>
        <dbReference type="ARBA" id="ARBA00023002"/>
    </source>
</evidence>
<dbReference type="AlphaFoldDB" id="A0A061F9I1"/>
<accession>A0A061F9I1</accession>
<dbReference type="InterPro" id="IPR050295">
    <property type="entry name" value="Plant_2OG-oxidoreductases"/>
</dbReference>
<keyword evidence="7" id="KW-1185">Reference proteome</keyword>
<dbReference type="SUPFAM" id="SSF51197">
    <property type="entry name" value="Clavaminate synthase-like"/>
    <property type="match status" value="2"/>
</dbReference>
<dbReference type="Pfam" id="PF14226">
    <property type="entry name" value="DIOX_N"/>
    <property type="match status" value="2"/>
</dbReference>
<proteinExistence type="inferred from homology"/>
<dbReference type="GO" id="GO:0046872">
    <property type="term" value="F:metal ion binding"/>
    <property type="evidence" value="ECO:0007669"/>
    <property type="project" value="UniProtKB-KW"/>
</dbReference>
<protein>
    <submittedName>
        <fullName evidence="6">Senescence-related gene 1</fullName>
    </submittedName>
</protein>
<dbReference type="PANTHER" id="PTHR47991">
    <property type="entry name" value="OXOGLUTARATE/IRON-DEPENDENT DIOXYGENASE"/>
    <property type="match status" value="1"/>
</dbReference>
<evidence type="ECO:0000256" key="1">
    <source>
        <dbReference type="ARBA" id="ARBA00008056"/>
    </source>
</evidence>
<organism evidence="6 7">
    <name type="scientific">Theobroma cacao</name>
    <name type="common">Cacao</name>
    <name type="synonym">Cocoa</name>
    <dbReference type="NCBI Taxonomy" id="3641"/>
    <lineage>
        <taxon>Eukaryota</taxon>
        <taxon>Viridiplantae</taxon>
        <taxon>Streptophyta</taxon>
        <taxon>Embryophyta</taxon>
        <taxon>Tracheophyta</taxon>
        <taxon>Spermatophyta</taxon>
        <taxon>Magnoliopsida</taxon>
        <taxon>eudicotyledons</taxon>
        <taxon>Gunneridae</taxon>
        <taxon>Pentapetalae</taxon>
        <taxon>rosids</taxon>
        <taxon>malvids</taxon>
        <taxon>Malvales</taxon>
        <taxon>Malvaceae</taxon>
        <taxon>Byttnerioideae</taxon>
        <taxon>Theobroma</taxon>
    </lineage>
</organism>
<dbReference type="EMBL" id="CM001885">
    <property type="protein sequence ID" value="EOY13558.1"/>
    <property type="molecule type" value="Genomic_DNA"/>
</dbReference>
<dbReference type="InterPro" id="IPR044861">
    <property type="entry name" value="IPNS-like_FE2OG_OXY"/>
</dbReference>
<reference evidence="6 7" key="1">
    <citation type="journal article" date="2013" name="Genome Biol.">
        <title>The genome sequence of the most widely cultivated cacao type and its use to identify candidate genes regulating pod color.</title>
        <authorList>
            <person name="Motamayor J.C."/>
            <person name="Mockaitis K."/>
            <person name="Schmutz J."/>
            <person name="Haiminen N."/>
            <person name="Iii D.L."/>
            <person name="Cornejo O."/>
            <person name="Findley S.D."/>
            <person name="Zheng P."/>
            <person name="Utro F."/>
            <person name="Royaert S."/>
            <person name="Saski C."/>
            <person name="Jenkins J."/>
            <person name="Podicheti R."/>
            <person name="Zhao M."/>
            <person name="Scheffler B.E."/>
            <person name="Stack J.C."/>
            <person name="Feltus F.A."/>
            <person name="Mustiga G.M."/>
            <person name="Amores F."/>
            <person name="Phillips W."/>
            <person name="Marelli J.P."/>
            <person name="May G.D."/>
            <person name="Shapiro H."/>
            <person name="Ma J."/>
            <person name="Bustamante C.D."/>
            <person name="Schnell R.J."/>
            <person name="Main D."/>
            <person name="Gilbert D."/>
            <person name="Parida L."/>
            <person name="Kuhn D.N."/>
        </authorList>
    </citation>
    <scope>NUCLEOTIDE SEQUENCE [LARGE SCALE GENOMIC DNA]</scope>
    <source>
        <strain evidence="7">cv. Matina 1-6</strain>
    </source>
</reference>
<dbReference type="OMA" id="MEAYGHE"/>
<keyword evidence="3" id="KW-0560">Oxidoreductase</keyword>
<dbReference type="Gene3D" id="2.60.120.330">
    <property type="entry name" value="B-lactam Antibiotic, Isopenicillin N Synthase, Chain"/>
    <property type="match status" value="3"/>
</dbReference>
<evidence type="ECO:0000313" key="7">
    <source>
        <dbReference type="Proteomes" id="UP000026915"/>
    </source>
</evidence>
<gene>
    <name evidence="6" type="ORF">TCM_032156</name>
</gene>
<dbReference type="InterPro" id="IPR026992">
    <property type="entry name" value="DIOX_N"/>
</dbReference>
<sequence>MDPKAVKYGSSLLVPSVQELGKKSIATIPPRYLRPYLEKPIVSDAGSMSEIRVIDMEGLVSKESMDSELAKLDFACKEWGFFQLINHGMSLSLVEKVKTEIQDFFNLPMEEKKKYWQFPGEVEGFGQAFVVSDEQKLDWGDMFFLTTLPVYSRKPHLFPKLPLPFRDTLNQYSLALEKLAMAVLVQIAEAINMNVIGLTPHSDATGLTILLQVNEVEGLQVKKDGKWVPVKPLPNAFIVNIGDVLEIITNGVYRSIEHRATVNSEKERLSIATFCSPNYNGEKIDMDPKVIKYGSSLLVPSVQELAKKSIATIPPRYLRPDLEKPIVSDASLMSEIPVIDMEGLVSKESMDSELAKLDFACKEWGFFQLINHGMSLSLVEKVKTEIQDFFNLPMEEKKKYWQNPGEVEGFGQAFVVSDEQKLGWNDMFFLTTLPVYSRKPHLFPKLPLPFRETLNQYSLELEKLAMAILLQIAKAINMNIEEMREFFEGVLQAMRMNYYPPCGEPEQVIGAAPHSDASALTILLQVNEVEGLQVKKDGKWVPVKPLPNSFIVNIGDALEVITNGAYCSIEHRATVNSEKERLSIATFCNPNYNGEVGPAPSLISEGKQALFRRVRVEDYLKALFARQRHEISNLDSMRI</sequence>
<dbReference type="eggNOG" id="KOG0143">
    <property type="taxonomic scope" value="Eukaryota"/>
</dbReference>
<keyword evidence="4" id="KW-0408">Iron</keyword>
<dbReference type="Gramene" id="EOY13558">
    <property type="protein sequence ID" value="EOY13558"/>
    <property type="gene ID" value="TCM_032156"/>
</dbReference>
<feature type="domain" description="Fe2OG dioxygenase" evidence="5">
    <location>
        <begin position="486"/>
        <end position="590"/>
    </location>
</feature>
<evidence type="ECO:0000256" key="4">
    <source>
        <dbReference type="ARBA" id="ARBA00023004"/>
    </source>
</evidence>
<name>A0A061F9I1_THECC</name>
<dbReference type="HOGENOM" id="CLU_010119_14_3_1"/>
<dbReference type="Pfam" id="PF03171">
    <property type="entry name" value="2OG-FeII_Oxy"/>
    <property type="match status" value="2"/>
</dbReference>
<dbReference type="FunCoup" id="A0A061F9I1">
    <property type="interactions" value="208"/>
</dbReference>
<dbReference type="GO" id="GO:0016491">
    <property type="term" value="F:oxidoreductase activity"/>
    <property type="evidence" value="ECO:0007669"/>
    <property type="project" value="UniProtKB-KW"/>
</dbReference>
<feature type="domain" description="Fe2OG dioxygenase" evidence="5">
    <location>
        <begin position="179"/>
        <end position="277"/>
    </location>
</feature>
<dbReference type="InterPro" id="IPR027443">
    <property type="entry name" value="IPNS-like_sf"/>
</dbReference>
<comment type="similarity">
    <text evidence="1">Belongs to the iron/ascorbate-dependent oxidoreductase family.</text>
</comment>